<dbReference type="EMBL" id="VSSQ01137351">
    <property type="protein sequence ID" value="MPN61150.1"/>
    <property type="molecule type" value="Genomic_DNA"/>
</dbReference>
<dbReference type="Pfam" id="PF04018">
    <property type="entry name" value="VCA0040-like"/>
    <property type="match status" value="1"/>
</dbReference>
<protein>
    <submittedName>
        <fullName evidence="2">Uncharacterized protein</fullName>
    </submittedName>
</protein>
<feature type="transmembrane region" description="Helical" evidence="1">
    <location>
        <begin position="70"/>
        <end position="92"/>
    </location>
</feature>
<dbReference type="InterPro" id="IPR007163">
    <property type="entry name" value="VCA0040-like"/>
</dbReference>
<keyword evidence="1" id="KW-1133">Transmembrane helix</keyword>
<comment type="caution">
    <text evidence="2">The sequence shown here is derived from an EMBL/GenBank/DDBJ whole genome shotgun (WGS) entry which is preliminary data.</text>
</comment>
<dbReference type="AlphaFoldDB" id="A0A645JDJ9"/>
<keyword evidence="1" id="KW-0812">Transmembrane</keyword>
<sequence length="102" mass="11003">MGLYKSIMDDVGRLQLGTVIPLLLGIALVAFLFARVIDSLFNKHFSVASHAIVGLVLASTVMIIPREYAGLGQILLCLGLAVIGFAGAWYLGVWGEKYEAHK</sequence>
<accession>A0A645JDJ9</accession>
<name>A0A645JDJ9_9ZZZZ</name>
<feature type="transmembrane region" description="Helical" evidence="1">
    <location>
        <begin position="45"/>
        <end position="64"/>
    </location>
</feature>
<organism evidence="2">
    <name type="scientific">bioreactor metagenome</name>
    <dbReference type="NCBI Taxonomy" id="1076179"/>
    <lineage>
        <taxon>unclassified sequences</taxon>
        <taxon>metagenomes</taxon>
        <taxon>ecological metagenomes</taxon>
    </lineage>
</organism>
<reference evidence="2" key="1">
    <citation type="submission" date="2019-08" db="EMBL/GenBank/DDBJ databases">
        <authorList>
            <person name="Kucharzyk K."/>
            <person name="Murdoch R.W."/>
            <person name="Higgins S."/>
            <person name="Loffler F."/>
        </authorList>
    </citation>
    <scope>NUCLEOTIDE SEQUENCE</scope>
</reference>
<gene>
    <name evidence="2" type="ORF">SDC9_208884</name>
</gene>
<proteinExistence type="predicted"/>
<evidence type="ECO:0000313" key="2">
    <source>
        <dbReference type="EMBL" id="MPN61150.1"/>
    </source>
</evidence>
<evidence type="ECO:0000256" key="1">
    <source>
        <dbReference type="SAM" id="Phobius"/>
    </source>
</evidence>
<feature type="transmembrane region" description="Helical" evidence="1">
    <location>
        <begin position="12"/>
        <end position="33"/>
    </location>
</feature>
<keyword evidence="1" id="KW-0472">Membrane</keyword>